<dbReference type="RefSeq" id="WP_315733671.1">
    <property type="nucleotide sequence ID" value="NZ_JAVYII010000006.1"/>
</dbReference>
<reference evidence="2 3" key="1">
    <citation type="submission" date="2023-08" db="EMBL/GenBank/DDBJ databases">
        <title>Nocardioides seae sp. nov., a bacterium isolated from a soil.</title>
        <authorList>
            <person name="Wang X."/>
        </authorList>
    </citation>
    <scope>NUCLEOTIDE SEQUENCE [LARGE SCALE GENOMIC DNA]</scope>
    <source>
        <strain evidence="2 3">YZH12</strain>
    </source>
</reference>
<keyword evidence="1" id="KW-0472">Membrane</keyword>
<gene>
    <name evidence="2" type="ORF">RDV89_13925</name>
</gene>
<protein>
    <recommendedName>
        <fullName evidence="4">DUF3040 domain-containing protein</fullName>
    </recommendedName>
</protein>
<comment type="caution">
    <text evidence="2">The sequence shown here is derived from an EMBL/GenBank/DDBJ whole genome shotgun (WGS) entry which is preliminary data.</text>
</comment>
<evidence type="ECO:0000256" key="1">
    <source>
        <dbReference type="SAM" id="Phobius"/>
    </source>
</evidence>
<dbReference type="Proteomes" id="UP001268542">
    <property type="component" value="Unassembled WGS sequence"/>
</dbReference>
<accession>A0ABU3PY55</accession>
<evidence type="ECO:0000313" key="2">
    <source>
        <dbReference type="EMBL" id="MDT9594176.1"/>
    </source>
</evidence>
<evidence type="ECO:0008006" key="4">
    <source>
        <dbReference type="Google" id="ProtNLM"/>
    </source>
</evidence>
<keyword evidence="1" id="KW-1133">Transmembrane helix</keyword>
<name>A0ABU3PY55_9ACTN</name>
<dbReference type="EMBL" id="JAVYII010000006">
    <property type="protein sequence ID" value="MDT9594176.1"/>
    <property type="molecule type" value="Genomic_DNA"/>
</dbReference>
<feature type="transmembrane region" description="Helical" evidence="1">
    <location>
        <begin position="80"/>
        <end position="99"/>
    </location>
</feature>
<feature type="transmembrane region" description="Helical" evidence="1">
    <location>
        <begin position="105"/>
        <end position="125"/>
    </location>
</feature>
<keyword evidence="1" id="KW-0812">Transmembrane</keyword>
<keyword evidence="3" id="KW-1185">Reference proteome</keyword>
<proteinExistence type="predicted"/>
<organism evidence="2 3">
    <name type="scientific">Nocardioides imazamoxiresistens</name>
    <dbReference type="NCBI Taxonomy" id="3231893"/>
    <lineage>
        <taxon>Bacteria</taxon>
        <taxon>Bacillati</taxon>
        <taxon>Actinomycetota</taxon>
        <taxon>Actinomycetes</taxon>
        <taxon>Propionibacteriales</taxon>
        <taxon>Nocardioidaceae</taxon>
        <taxon>Nocardioides</taxon>
    </lineage>
</organism>
<evidence type="ECO:0000313" key="3">
    <source>
        <dbReference type="Proteomes" id="UP001268542"/>
    </source>
</evidence>
<sequence>MLSRDVEVVLPGRTRARVVERARAYEGRRWTGLWVRVDGDRVTARDLGGGRSMEDGVLRGRLLQEGDDVVIRGRMRWGNLVAFLGLWLVIGAAILAMAVHYGDGVIYLAACLPLGFAVLWVRWILGVREEHETRLRRRLQEAL</sequence>